<evidence type="ECO:0000256" key="3">
    <source>
        <dbReference type="ARBA" id="ARBA00023125"/>
    </source>
</evidence>
<evidence type="ECO:0000256" key="4">
    <source>
        <dbReference type="ARBA" id="ARBA00023163"/>
    </source>
</evidence>
<keyword evidence="2" id="KW-0805">Transcription regulation</keyword>
<feature type="domain" description="HTH lysR-type" evidence="5">
    <location>
        <begin position="19"/>
        <end position="76"/>
    </location>
</feature>
<dbReference type="Gene3D" id="1.10.10.10">
    <property type="entry name" value="Winged helix-like DNA-binding domain superfamily/Winged helix DNA-binding domain"/>
    <property type="match status" value="1"/>
</dbReference>
<keyword evidence="7" id="KW-1185">Reference proteome</keyword>
<name>A0ABY4U687_9SPHN</name>
<comment type="similarity">
    <text evidence="1">Belongs to the LysR transcriptional regulatory family.</text>
</comment>
<protein>
    <submittedName>
        <fullName evidence="6">LysR family transcriptional regulator</fullName>
    </submittedName>
</protein>
<keyword evidence="4" id="KW-0804">Transcription</keyword>
<gene>
    <name evidence="6" type="ORF">NCF85_01150</name>
</gene>
<dbReference type="EMBL" id="CP098494">
    <property type="protein sequence ID" value="USA61619.1"/>
    <property type="molecule type" value="Genomic_DNA"/>
</dbReference>
<dbReference type="InterPro" id="IPR037402">
    <property type="entry name" value="YidZ_PBP2"/>
</dbReference>
<accession>A0ABY4U687</accession>
<evidence type="ECO:0000256" key="2">
    <source>
        <dbReference type="ARBA" id="ARBA00023015"/>
    </source>
</evidence>
<dbReference type="PANTHER" id="PTHR30118">
    <property type="entry name" value="HTH-TYPE TRANSCRIPTIONAL REGULATOR LEUO-RELATED"/>
    <property type="match status" value="1"/>
</dbReference>
<dbReference type="Pfam" id="PF03466">
    <property type="entry name" value="LysR_substrate"/>
    <property type="match status" value="1"/>
</dbReference>
<dbReference type="PROSITE" id="PS50931">
    <property type="entry name" value="HTH_LYSR"/>
    <property type="match status" value="1"/>
</dbReference>
<evidence type="ECO:0000313" key="7">
    <source>
        <dbReference type="Proteomes" id="UP001056619"/>
    </source>
</evidence>
<dbReference type="Proteomes" id="UP001056619">
    <property type="component" value="Chromosome"/>
</dbReference>
<dbReference type="RefSeq" id="WP_301642225.1">
    <property type="nucleotide sequence ID" value="NZ_CP098494.1"/>
</dbReference>
<reference evidence="6 7" key="1">
    <citation type="submission" date="2022-06" db="EMBL/GenBank/DDBJ databases">
        <authorList>
            <person name="Liu G."/>
        </authorList>
    </citation>
    <scope>NUCLEOTIDE SEQUENCE [LARGE SCALE GENOMIC DNA]</scope>
    <source>
        <strain evidence="6 7">E4</strain>
    </source>
</reference>
<evidence type="ECO:0000259" key="5">
    <source>
        <dbReference type="PROSITE" id="PS50931"/>
    </source>
</evidence>
<dbReference type="InterPro" id="IPR000847">
    <property type="entry name" value="LysR_HTH_N"/>
</dbReference>
<dbReference type="InterPro" id="IPR036388">
    <property type="entry name" value="WH-like_DNA-bd_sf"/>
</dbReference>
<dbReference type="SUPFAM" id="SSF53850">
    <property type="entry name" value="Periplasmic binding protein-like II"/>
    <property type="match status" value="1"/>
</dbReference>
<sequence length="313" mass="34813">MLGSNEAQQERQSRDLRKLDLNLLIVFETVYKTGSVSEAARVLGMTQPTVSNALARLRDHFSDQLFVRRDRSMKPTARARALLPPVKEALTALRRGLSLETDFDLITADRRFRLLLHDFSVPSVLPPIIKALDDAQSSCSVEVITPDWSRPHEALTNGDADIMLDISLHDQPGVTLEPLMDGEAVCVVREAHPTIGHALSPEQFEENGHAVVEKEMRLHLPTARLVMAAGLERRVVAVVPNAASLTVTIATTNLIAIVPRRYAELVAPIYRLRILPVPFEYPKTKIFLGWATERADDPGLQWLRGLIRATFAA</sequence>
<dbReference type="InterPro" id="IPR050389">
    <property type="entry name" value="LysR-type_TF"/>
</dbReference>
<dbReference type="PRINTS" id="PR00039">
    <property type="entry name" value="HTHLYSR"/>
</dbReference>
<evidence type="ECO:0000256" key="1">
    <source>
        <dbReference type="ARBA" id="ARBA00009437"/>
    </source>
</evidence>
<evidence type="ECO:0000313" key="6">
    <source>
        <dbReference type="EMBL" id="USA61619.1"/>
    </source>
</evidence>
<dbReference type="InterPro" id="IPR005119">
    <property type="entry name" value="LysR_subst-bd"/>
</dbReference>
<dbReference type="InterPro" id="IPR036390">
    <property type="entry name" value="WH_DNA-bd_sf"/>
</dbReference>
<organism evidence="6 7">
    <name type="scientific">Qipengyuania citrea</name>
    <dbReference type="NCBI Taxonomy" id="225971"/>
    <lineage>
        <taxon>Bacteria</taxon>
        <taxon>Pseudomonadati</taxon>
        <taxon>Pseudomonadota</taxon>
        <taxon>Alphaproteobacteria</taxon>
        <taxon>Sphingomonadales</taxon>
        <taxon>Erythrobacteraceae</taxon>
        <taxon>Qipengyuania</taxon>
    </lineage>
</organism>
<keyword evidence="3" id="KW-0238">DNA-binding</keyword>
<proteinExistence type="inferred from homology"/>
<dbReference type="Gene3D" id="3.40.190.10">
    <property type="entry name" value="Periplasmic binding protein-like II"/>
    <property type="match status" value="2"/>
</dbReference>
<dbReference type="PANTHER" id="PTHR30118:SF6">
    <property type="entry name" value="HTH-TYPE TRANSCRIPTIONAL REGULATOR LEUO"/>
    <property type="match status" value="1"/>
</dbReference>
<dbReference type="Pfam" id="PF00126">
    <property type="entry name" value="HTH_1"/>
    <property type="match status" value="1"/>
</dbReference>
<dbReference type="CDD" id="cd08417">
    <property type="entry name" value="PBP2_Nitroaromatics_like"/>
    <property type="match status" value="1"/>
</dbReference>
<dbReference type="SUPFAM" id="SSF46785">
    <property type="entry name" value="Winged helix' DNA-binding domain"/>
    <property type="match status" value="1"/>
</dbReference>